<dbReference type="EC" id="2.1.1.77" evidence="7"/>
<comment type="similarity">
    <text evidence="2 7">Belongs to the methyltransferase superfamily. L-isoaspartyl/D-aspartyl protein methyltransferase family.</text>
</comment>
<dbReference type="GO" id="GO:0046677">
    <property type="term" value="P:response to antibiotic"/>
    <property type="evidence" value="ECO:0007669"/>
    <property type="project" value="InterPro"/>
</dbReference>
<dbReference type="Pfam" id="PF01135">
    <property type="entry name" value="PCMT"/>
    <property type="match status" value="1"/>
</dbReference>
<dbReference type="FunFam" id="3.40.50.150:FF:000010">
    <property type="entry name" value="Protein-L-isoaspartate O-methyltransferase"/>
    <property type="match status" value="1"/>
</dbReference>
<keyword evidence="4 7" id="KW-0489">Methyltransferase</keyword>
<dbReference type="Gene3D" id="3.30.1870.10">
    <property type="entry name" value="EreA-like, domain 2"/>
    <property type="match status" value="1"/>
</dbReference>
<gene>
    <name evidence="7" type="primary">pcm</name>
    <name evidence="8" type="ORF">AUC69_11330</name>
</gene>
<dbReference type="PANTHER" id="PTHR31299:SF0">
    <property type="entry name" value="ESTERASE, PUTATIVE (AFU_ORTHOLOGUE AFUA_1G05850)-RELATED"/>
    <property type="match status" value="1"/>
</dbReference>
<dbReference type="CDD" id="cd14728">
    <property type="entry name" value="Ere-like"/>
    <property type="match status" value="1"/>
</dbReference>
<evidence type="ECO:0000256" key="4">
    <source>
        <dbReference type="ARBA" id="ARBA00022603"/>
    </source>
</evidence>
<dbReference type="InterPro" id="IPR029063">
    <property type="entry name" value="SAM-dependent_MTases_sf"/>
</dbReference>
<evidence type="ECO:0000256" key="6">
    <source>
        <dbReference type="ARBA" id="ARBA00022691"/>
    </source>
</evidence>
<keyword evidence="5 7" id="KW-0808">Transferase</keyword>
<comment type="catalytic activity">
    <reaction evidence="7">
        <text>[protein]-L-isoaspartate + S-adenosyl-L-methionine = [protein]-L-isoaspartate alpha-methyl ester + S-adenosyl-L-homocysteine</text>
        <dbReference type="Rhea" id="RHEA:12705"/>
        <dbReference type="Rhea" id="RHEA-COMP:12143"/>
        <dbReference type="Rhea" id="RHEA-COMP:12144"/>
        <dbReference type="ChEBI" id="CHEBI:57856"/>
        <dbReference type="ChEBI" id="CHEBI:59789"/>
        <dbReference type="ChEBI" id="CHEBI:90596"/>
        <dbReference type="ChEBI" id="CHEBI:90598"/>
        <dbReference type="EC" id="2.1.1.77"/>
    </reaction>
</comment>
<dbReference type="GO" id="GO:0005737">
    <property type="term" value="C:cytoplasm"/>
    <property type="evidence" value="ECO:0007669"/>
    <property type="project" value="UniProtKB-SubCell"/>
</dbReference>
<dbReference type="PROSITE" id="PS01279">
    <property type="entry name" value="PCMT"/>
    <property type="match status" value="1"/>
</dbReference>
<evidence type="ECO:0000256" key="7">
    <source>
        <dbReference type="HAMAP-Rule" id="MF_00090"/>
    </source>
</evidence>
<organism evidence="8 9">
    <name type="scientific">Methyloceanibacter superfactus</name>
    <dbReference type="NCBI Taxonomy" id="1774969"/>
    <lineage>
        <taxon>Bacteria</taxon>
        <taxon>Pseudomonadati</taxon>
        <taxon>Pseudomonadota</taxon>
        <taxon>Alphaproteobacteria</taxon>
        <taxon>Hyphomicrobiales</taxon>
        <taxon>Hyphomicrobiaceae</taxon>
        <taxon>Methyloceanibacter</taxon>
    </lineage>
</organism>
<dbReference type="InterPro" id="IPR000682">
    <property type="entry name" value="PCMT"/>
</dbReference>
<dbReference type="Pfam" id="PF05139">
    <property type="entry name" value="Erythro_esteras"/>
    <property type="match status" value="1"/>
</dbReference>
<keyword evidence="9" id="KW-1185">Reference proteome</keyword>
<accession>A0A1E3VVX4</accession>
<keyword evidence="6 7" id="KW-0949">S-adenosyl-L-methionine</keyword>
<dbReference type="NCBIfam" id="TIGR00080">
    <property type="entry name" value="pimt"/>
    <property type="match status" value="1"/>
</dbReference>
<sequence>MTAFNGTQTGGRDALARDRAFMVARHLEARGIADPRVLTAMGQVPREMFVSGPLTEFAYEDSALPIEAGQTISQPYIVARMVELAELKPGDTVLEVGAGSGYAAAVMGRIASRVYAIERHKELADQARGRERTLGYDNVEIICADGTKGLPEHAPFDAIIVSAGGPKVPEALKRQLAIGGRLVIPVGRDVHQTLLLVRRIGEDSFEQEDHGGVTFVPLIGEEGWEAPETAKAETSIDAETSGFANGLLIPSQRAKTTRTTLSHVIADAAEPFGDLDELAAMAERFADRRVVLLGEATHGTAEFYDARARITELLVKKHGFNIVAVEADWPDAATYDALVRGLPRPGVPKAPFSRFPTWMWRNGQVAALLQRLKAVNETIADPDKRAGFYGLDVYSLGASIEAVLTYLDRVDPEAARIARQRYGCLAPWRAEPARYGHMALSSGYALCEKPVTDALLDLLHNRLGYLAKDGDAFFDAEQNARIVAAAEQYYRVMYYGSAQSWNLRDQHMFDTLERVLEHRGPDSKAVVWAHNSHIGDAAFTEMGQVRGEFNIGQLARARFGDDTALIGFGTDRGTVAAASNWDEPMEIKRVRTARDDSYEGRSRDAGIDAFFLETGAGQKDSVRAALAEPLLERAIGVIYRPETELLSHYFQAELSRQFDAWIWFTETQAVAARPQAHPHGPDETYPFGL</sequence>
<name>A0A1E3VVX4_9HYPH</name>
<dbReference type="NCBIfam" id="NF001453">
    <property type="entry name" value="PRK00312.1"/>
    <property type="match status" value="1"/>
</dbReference>
<dbReference type="GO" id="GO:0004719">
    <property type="term" value="F:protein-L-isoaspartate (D-aspartate) O-methyltransferase activity"/>
    <property type="evidence" value="ECO:0007669"/>
    <property type="project" value="UniProtKB-UniRule"/>
</dbReference>
<dbReference type="EMBL" id="LPWF01000025">
    <property type="protein sequence ID" value="ODR97688.1"/>
    <property type="molecule type" value="Genomic_DNA"/>
</dbReference>
<evidence type="ECO:0000313" key="9">
    <source>
        <dbReference type="Proteomes" id="UP000094472"/>
    </source>
</evidence>
<comment type="function">
    <text evidence="7">Catalyzes the methyl esterification of L-isoaspartyl residues in peptides and proteins that result from spontaneous decomposition of normal L-aspartyl and L-asparaginyl residues. It plays a role in the repair and/or degradation of damaged proteins.</text>
</comment>
<dbReference type="Gene3D" id="3.40.1660.10">
    <property type="entry name" value="EreA-like (biosynthetic domain)"/>
    <property type="match status" value="1"/>
</dbReference>
<keyword evidence="3 7" id="KW-0963">Cytoplasm</keyword>
<evidence type="ECO:0000256" key="3">
    <source>
        <dbReference type="ARBA" id="ARBA00022490"/>
    </source>
</evidence>
<feature type="active site" evidence="7">
    <location>
        <position position="73"/>
    </location>
</feature>
<dbReference type="InterPro" id="IPR052036">
    <property type="entry name" value="Hydrolase/PRTase-associated"/>
</dbReference>
<dbReference type="STRING" id="1774969.AUC69_11330"/>
<dbReference type="GO" id="GO:0032259">
    <property type="term" value="P:methylation"/>
    <property type="evidence" value="ECO:0007669"/>
    <property type="project" value="UniProtKB-KW"/>
</dbReference>
<comment type="subcellular location">
    <subcellularLocation>
        <location evidence="1 7">Cytoplasm</location>
    </subcellularLocation>
</comment>
<reference evidence="8 9" key="1">
    <citation type="journal article" date="2016" name="Environ. Microbiol.">
        <title>New Methyloceanibacter diversity from North Sea sediments includes methanotroph containing solely the soluble methane monooxygenase.</title>
        <authorList>
            <person name="Vekeman B."/>
            <person name="Kerckhof F.M."/>
            <person name="Cremers G."/>
            <person name="de Vos P."/>
            <person name="Vandamme P."/>
            <person name="Boon N."/>
            <person name="Op den Camp H.J."/>
            <person name="Heylen K."/>
        </authorList>
    </citation>
    <scope>NUCLEOTIDE SEQUENCE [LARGE SCALE GENOMIC DNA]</scope>
    <source>
        <strain evidence="8 9">R-67175</strain>
    </source>
</reference>
<dbReference type="PANTHER" id="PTHR31299">
    <property type="entry name" value="ESTERASE, PUTATIVE (AFU_ORTHOLOGUE AFUA_1G05850)-RELATED"/>
    <property type="match status" value="1"/>
</dbReference>
<dbReference type="GO" id="GO:0030091">
    <property type="term" value="P:protein repair"/>
    <property type="evidence" value="ECO:0007669"/>
    <property type="project" value="UniProtKB-UniRule"/>
</dbReference>
<evidence type="ECO:0000313" key="8">
    <source>
        <dbReference type="EMBL" id="ODR97688.1"/>
    </source>
</evidence>
<dbReference type="SUPFAM" id="SSF53335">
    <property type="entry name" value="S-adenosyl-L-methionine-dependent methyltransferases"/>
    <property type="match status" value="1"/>
</dbReference>
<evidence type="ECO:0000256" key="1">
    <source>
        <dbReference type="ARBA" id="ARBA00004496"/>
    </source>
</evidence>
<dbReference type="RefSeq" id="WP_069441775.1">
    <property type="nucleotide sequence ID" value="NZ_LPWF01000025.1"/>
</dbReference>
<dbReference type="CDD" id="cd02440">
    <property type="entry name" value="AdoMet_MTases"/>
    <property type="match status" value="1"/>
</dbReference>
<dbReference type="Gene3D" id="3.40.50.150">
    <property type="entry name" value="Vaccinia Virus protein VP39"/>
    <property type="match status" value="1"/>
</dbReference>
<dbReference type="Proteomes" id="UP000094472">
    <property type="component" value="Unassembled WGS sequence"/>
</dbReference>
<proteinExistence type="inferred from homology"/>
<dbReference type="SUPFAM" id="SSF159501">
    <property type="entry name" value="EreA/ChaN-like"/>
    <property type="match status" value="1"/>
</dbReference>
<evidence type="ECO:0000256" key="2">
    <source>
        <dbReference type="ARBA" id="ARBA00005369"/>
    </source>
</evidence>
<dbReference type="HAMAP" id="MF_00090">
    <property type="entry name" value="PIMT"/>
    <property type="match status" value="1"/>
</dbReference>
<comment type="caution">
    <text evidence="8">The sequence shown here is derived from an EMBL/GenBank/DDBJ whole genome shotgun (WGS) entry which is preliminary data.</text>
</comment>
<evidence type="ECO:0000256" key="5">
    <source>
        <dbReference type="ARBA" id="ARBA00022679"/>
    </source>
</evidence>
<dbReference type="AlphaFoldDB" id="A0A1E3VVX4"/>
<dbReference type="InterPro" id="IPR007815">
    <property type="entry name" value="Emycin_Estase"/>
</dbReference>
<protein>
    <recommendedName>
        <fullName evidence="7">Protein-L-isoaspartate O-methyltransferase</fullName>
        <ecNumber evidence="7">2.1.1.77</ecNumber>
    </recommendedName>
    <alternativeName>
        <fullName evidence="7">L-isoaspartyl protein carboxyl methyltransferase</fullName>
    </alternativeName>
    <alternativeName>
        <fullName evidence="7">Protein L-isoaspartyl methyltransferase</fullName>
    </alternativeName>
    <alternativeName>
        <fullName evidence="7">Protein-beta-aspartate methyltransferase</fullName>
        <shortName evidence="7">PIMT</shortName>
    </alternativeName>
</protein>
<dbReference type="Gene3D" id="1.20.1440.30">
    <property type="entry name" value="Biosynthetic Protein domain"/>
    <property type="match status" value="1"/>
</dbReference>